<evidence type="ECO:0000256" key="1">
    <source>
        <dbReference type="SAM" id="MobiDB-lite"/>
    </source>
</evidence>
<dbReference type="OMA" id="TGLFKFE"/>
<dbReference type="GeneID" id="27321815"/>
<dbReference type="Pfam" id="PF17119">
    <property type="entry name" value="MMU163"/>
    <property type="match status" value="1"/>
</dbReference>
<dbReference type="HOGENOM" id="CLU_053544_1_0_1"/>
<reference evidence="2 3" key="1">
    <citation type="submission" date="2015-01" db="EMBL/GenBank/DDBJ databases">
        <title>The Genome Sequence of Exophiala mesophila CBS40295.</title>
        <authorList>
            <consortium name="The Broad Institute Genomics Platform"/>
            <person name="Cuomo C."/>
            <person name="de Hoog S."/>
            <person name="Gorbushina A."/>
            <person name="Stielow B."/>
            <person name="Teixiera M."/>
            <person name="Abouelleil A."/>
            <person name="Chapman S.B."/>
            <person name="Priest M."/>
            <person name="Young S.K."/>
            <person name="Wortman J."/>
            <person name="Nusbaum C."/>
            <person name="Birren B."/>
        </authorList>
    </citation>
    <scope>NUCLEOTIDE SEQUENCE [LARGE SCALE GENOMIC DNA]</scope>
    <source>
        <strain evidence="2 3">CBS 40295</strain>
    </source>
</reference>
<evidence type="ECO:0000313" key="3">
    <source>
        <dbReference type="Proteomes" id="UP000054302"/>
    </source>
</evidence>
<dbReference type="PANTHER" id="PTHR31094:SF2">
    <property type="entry name" value="RIKEN CDNA 2310061I04 GENE"/>
    <property type="match status" value="1"/>
</dbReference>
<sequence>MTFRPMRKLPPTTTAAGFPARCGLVNRQITGNFVQQRHRATSASSNIYPRQVLTKRHLAQVRPEPISELWFTSSSPRLGPADDLLGNTEGPVGNGNNDHKPPDERLIKLGKTLRTLSPLLPNILTSPLPQEILSPAISLHLFPSTHPHLPAVKGRVAYRAALWTAPVAWGCVPIVGNVKLQILSEKIVRTGYAYAVPAEAVDESDLSEEKLVVRWKTEPKASGNGTGPQPPSESTASARSSSSTTQINSGLSKLLGGDSPILNINKSDSFSGLFIFTFDSRGRIASHTIEHADESNGFDKTNKVVTLTDWLLGKARWGNKEKDQDLVPGLAMRVCREEWNISRGLSRKGGECGQ</sequence>
<organism evidence="2 3">
    <name type="scientific">Exophiala mesophila</name>
    <name type="common">Black yeast-like fungus</name>
    <dbReference type="NCBI Taxonomy" id="212818"/>
    <lineage>
        <taxon>Eukaryota</taxon>
        <taxon>Fungi</taxon>
        <taxon>Dikarya</taxon>
        <taxon>Ascomycota</taxon>
        <taxon>Pezizomycotina</taxon>
        <taxon>Eurotiomycetes</taxon>
        <taxon>Chaetothyriomycetidae</taxon>
        <taxon>Chaetothyriales</taxon>
        <taxon>Herpotrichiellaceae</taxon>
        <taxon>Exophiala</taxon>
    </lineage>
</organism>
<dbReference type="VEuPathDB" id="FungiDB:PV10_03970"/>
<protein>
    <recommendedName>
        <fullName evidence="4">Chromosome transmission fidelity protein 4</fullName>
    </recommendedName>
</protein>
<dbReference type="AlphaFoldDB" id="A0A0D2A0U2"/>
<dbReference type="OrthoDB" id="5329385at2759"/>
<evidence type="ECO:0000313" key="2">
    <source>
        <dbReference type="EMBL" id="KIV92698.1"/>
    </source>
</evidence>
<evidence type="ECO:0008006" key="4">
    <source>
        <dbReference type="Google" id="ProtNLM"/>
    </source>
</evidence>
<dbReference type="STRING" id="212818.A0A0D2A0U2"/>
<feature type="region of interest" description="Disordered" evidence="1">
    <location>
        <begin position="218"/>
        <end position="244"/>
    </location>
</feature>
<keyword evidence="3" id="KW-1185">Reference proteome</keyword>
<dbReference type="RefSeq" id="XP_016224272.1">
    <property type="nucleotide sequence ID" value="XM_016368484.1"/>
</dbReference>
<dbReference type="EMBL" id="KN847522">
    <property type="protein sequence ID" value="KIV92698.1"/>
    <property type="molecule type" value="Genomic_DNA"/>
</dbReference>
<proteinExistence type="predicted"/>
<dbReference type="Proteomes" id="UP000054302">
    <property type="component" value="Unassembled WGS sequence"/>
</dbReference>
<dbReference type="PANTHER" id="PTHR31094">
    <property type="entry name" value="RIKEN CDNA 2310061I04 GENE"/>
    <property type="match status" value="1"/>
</dbReference>
<dbReference type="InterPro" id="IPR018790">
    <property type="entry name" value="DUF2358"/>
</dbReference>
<name>A0A0D2A0U2_EXOME</name>
<feature type="region of interest" description="Disordered" evidence="1">
    <location>
        <begin position="80"/>
        <end position="102"/>
    </location>
</feature>
<gene>
    <name evidence="2" type="ORF">PV10_03970</name>
</gene>
<accession>A0A0D2A0U2</accession>
<dbReference type="InterPro" id="IPR031342">
    <property type="entry name" value="Mug163-like"/>
</dbReference>
<feature type="compositionally biased region" description="Low complexity" evidence="1">
    <location>
        <begin position="232"/>
        <end position="244"/>
    </location>
</feature>